<protein>
    <submittedName>
        <fullName evidence="2">tRNA (Adenosine(37)-N6)-threonylcarbamoyltransferase complex dimerization subunit type 1 TsaB</fullName>
    </submittedName>
</protein>
<reference evidence="2" key="1">
    <citation type="journal article" date="2014" name="Int. J. Syst. Evol. Microbiol.">
        <title>Complete genome sequence of Corynebacterium casei LMG S-19264T (=DSM 44701T), isolated from a smear-ripened cheese.</title>
        <authorList>
            <consortium name="US DOE Joint Genome Institute (JGI-PGF)"/>
            <person name="Walter F."/>
            <person name="Albersmeier A."/>
            <person name="Kalinowski J."/>
            <person name="Ruckert C."/>
        </authorList>
    </citation>
    <scope>NUCLEOTIDE SEQUENCE</scope>
    <source>
        <strain evidence="2">CGMCC 1.14988</strain>
    </source>
</reference>
<dbReference type="InterPro" id="IPR043129">
    <property type="entry name" value="ATPase_NBD"/>
</dbReference>
<evidence type="ECO:0000259" key="1">
    <source>
        <dbReference type="Pfam" id="PF00814"/>
    </source>
</evidence>
<gene>
    <name evidence="2" type="ORF">GCM10011354_16450</name>
</gene>
<organism evidence="2 3">
    <name type="scientific">Egicoccus halophilus</name>
    <dbReference type="NCBI Taxonomy" id="1670830"/>
    <lineage>
        <taxon>Bacteria</taxon>
        <taxon>Bacillati</taxon>
        <taxon>Actinomycetota</taxon>
        <taxon>Nitriliruptoria</taxon>
        <taxon>Egicoccales</taxon>
        <taxon>Egicoccaceae</taxon>
        <taxon>Egicoccus</taxon>
    </lineage>
</organism>
<feature type="domain" description="Gcp-like" evidence="1">
    <location>
        <begin position="31"/>
        <end position="130"/>
    </location>
</feature>
<proteinExistence type="predicted"/>
<dbReference type="PANTHER" id="PTHR11735">
    <property type="entry name" value="TRNA N6-ADENOSINE THREONYLCARBAMOYLTRANSFERASE"/>
    <property type="match status" value="1"/>
</dbReference>
<evidence type="ECO:0000313" key="3">
    <source>
        <dbReference type="Proteomes" id="UP000650511"/>
    </source>
</evidence>
<dbReference type="Pfam" id="PF00814">
    <property type="entry name" value="TsaD"/>
    <property type="match status" value="1"/>
</dbReference>
<reference evidence="2" key="2">
    <citation type="submission" date="2020-09" db="EMBL/GenBank/DDBJ databases">
        <authorList>
            <person name="Sun Q."/>
            <person name="Zhou Y."/>
        </authorList>
    </citation>
    <scope>NUCLEOTIDE SEQUENCE</scope>
    <source>
        <strain evidence="2">CGMCC 1.14988</strain>
    </source>
</reference>
<dbReference type="Gene3D" id="3.30.420.40">
    <property type="match status" value="2"/>
</dbReference>
<dbReference type="SUPFAM" id="SSF53067">
    <property type="entry name" value="Actin-like ATPase domain"/>
    <property type="match status" value="2"/>
</dbReference>
<dbReference type="RefSeq" id="WP_165403812.1">
    <property type="nucleotide sequence ID" value="NZ_BMHA01000005.1"/>
</dbReference>
<name>A0A8J3A7U1_9ACTN</name>
<dbReference type="AlphaFoldDB" id="A0A8J3A7U1"/>
<dbReference type="GO" id="GO:0002949">
    <property type="term" value="P:tRNA threonylcarbamoyladenosine modification"/>
    <property type="evidence" value="ECO:0007669"/>
    <property type="project" value="InterPro"/>
</dbReference>
<dbReference type="Proteomes" id="UP000650511">
    <property type="component" value="Unassembled WGS sequence"/>
</dbReference>
<dbReference type="PANTHER" id="PTHR11735:SF11">
    <property type="entry name" value="TRNA THREONYLCARBAMOYLADENOSINE BIOSYNTHESIS PROTEIN TSAB"/>
    <property type="match status" value="1"/>
</dbReference>
<sequence length="237" mass="24828">MLVLGLETSTGRSSVALVGEDGLVASASLGVARRHGEFLAPAVRFCLDQAGVGVDRLTGVAVGLGPGLYTGLRVGIATAQAIAAARQLPVVGLSGLDVLGFQQRHVRRPVFAVLDARRGELFWASYRAVPGGVQRQDELRVGTAEQLAADIQATGQECLVTGDGLTRAADELRRVGVEVDDTAEASPDAAALAELALPRFAREETQRPGELLPIYLRQVDAKIGWQTRGRLQGGAGA</sequence>
<accession>A0A8J3A7U1</accession>
<dbReference type="EMBL" id="BMHA01000005">
    <property type="protein sequence ID" value="GGI05907.1"/>
    <property type="molecule type" value="Genomic_DNA"/>
</dbReference>
<dbReference type="GO" id="GO:0005829">
    <property type="term" value="C:cytosol"/>
    <property type="evidence" value="ECO:0007669"/>
    <property type="project" value="TreeGrafter"/>
</dbReference>
<dbReference type="InterPro" id="IPR022496">
    <property type="entry name" value="T6A_TsaB"/>
</dbReference>
<evidence type="ECO:0000313" key="2">
    <source>
        <dbReference type="EMBL" id="GGI05907.1"/>
    </source>
</evidence>
<keyword evidence="3" id="KW-1185">Reference proteome</keyword>
<comment type="caution">
    <text evidence="2">The sequence shown here is derived from an EMBL/GenBank/DDBJ whole genome shotgun (WGS) entry which is preliminary data.</text>
</comment>
<dbReference type="CDD" id="cd24032">
    <property type="entry name" value="ASKHA_NBD_TsaB"/>
    <property type="match status" value="1"/>
</dbReference>
<dbReference type="NCBIfam" id="TIGR03725">
    <property type="entry name" value="T6A_YeaZ"/>
    <property type="match status" value="1"/>
</dbReference>
<dbReference type="InterPro" id="IPR000905">
    <property type="entry name" value="Gcp-like_dom"/>
</dbReference>